<dbReference type="EMBL" id="AUZM01000008">
    <property type="protein sequence ID" value="ERT08740.1"/>
    <property type="molecule type" value="Genomic_DNA"/>
</dbReference>
<protein>
    <submittedName>
        <fullName evidence="1">Uncharacterized protein</fullName>
    </submittedName>
</protein>
<evidence type="ECO:0000313" key="1">
    <source>
        <dbReference type="EMBL" id="ERT08740.1"/>
    </source>
</evidence>
<name>U7QNN7_9CYAN</name>
<dbReference type="AlphaFoldDB" id="U7QNN7"/>
<gene>
    <name evidence="1" type="ORF">M595_1253</name>
</gene>
<organism evidence="1 2">
    <name type="scientific">Lyngbya aestuarii BL J</name>
    <dbReference type="NCBI Taxonomy" id="1348334"/>
    <lineage>
        <taxon>Bacteria</taxon>
        <taxon>Bacillati</taxon>
        <taxon>Cyanobacteriota</taxon>
        <taxon>Cyanophyceae</taxon>
        <taxon>Oscillatoriophycideae</taxon>
        <taxon>Oscillatoriales</taxon>
        <taxon>Microcoleaceae</taxon>
        <taxon>Lyngbya</taxon>
    </lineage>
</organism>
<accession>U7QNN7</accession>
<comment type="caution">
    <text evidence="1">The sequence shown here is derived from an EMBL/GenBank/DDBJ whole genome shotgun (WGS) entry which is preliminary data.</text>
</comment>
<keyword evidence="2" id="KW-1185">Reference proteome</keyword>
<sequence length="42" mass="4610">MRGTRAITIEPINKFCSRCGDWLIIGFSDEQLANAIASQIIG</sequence>
<proteinExistence type="predicted"/>
<reference evidence="1 2" key="1">
    <citation type="journal article" date="2013" name="Front. Microbiol.">
        <title>Comparative genomic analyses of the cyanobacterium, Lyngbya aestuarii BL J, a powerful hydrogen producer.</title>
        <authorList>
            <person name="Kothari A."/>
            <person name="Vaughn M."/>
            <person name="Garcia-Pichel F."/>
        </authorList>
    </citation>
    <scope>NUCLEOTIDE SEQUENCE [LARGE SCALE GENOMIC DNA]</scope>
    <source>
        <strain evidence="1 2">BL J</strain>
    </source>
</reference>
<dbReference type="Proteomes" id="UP000017127">
    <property type="component" value="Unassembled WGS sequence"/>
</dbReference>
<evidence type="ECO:0000313" key="2">
    <source>
        <dbReference type="Proteomes" id="UP000017127"/>
    </source>
</evidence>